<comment type="caution">
    <text evidence="2">The sequence shown here is derived from an EMBL/GenBank/DDBJ whole genome shotgun (WGS) entry which is preliminary data.</text>
</comment>
<organism evidence="2 3">
    <name type="scientific">Reyranella soli</name>
    <dbReference type="NCBI Taxonomy" id="1230389"/>
    <lineage>
        <taxon>Bacteria</taxon>
        <taxon>Pseudomonadati</taxon>
        <taxon>Pseudomonadota</taxon>
        <taxon>Alphaproteobacteria</taxon>
        <taxon>Hyphomicrobiales</taxon>
        <taxon>Reyranellaceae</taxon>
        <taxon>Reyranella</taxon>
    </lineage>
</organism>
<evidence type="ECO:0008006" key="4">
    <source>
        <dbReference type="Google" id="ProtNLM"/>
    </source>
</evidence>
<protein>
    <recommendedName>
        <fullName evidence="4">Molybdopterin-guanine dinucleotide biosynthesis protein A</fullName>
    </recommendedName>
</protein>
<evidence type="ECO:0000256" key="1">
    <source>
        <dbReference type="SAM" id="SignalP"/>
    </source>
</evidence>
<accession>A0A512NNI5</accession>
<gene>
    <name evidence="2" type="ORF">RSO01_76830</name>
</gene>
<dbReference type="RefSeq" id="WP_147155862.1">
    <property type="nucleotide sequence ID" value="NZ_BKAJ01000168.1"/>
</dbReference>
<keyword evidence="1" id="KW-0732">Signal</keyword>
<feature type="chain" id="PRO_5021914394" description="Molybdopterin-guanine dinucleotide biosynthesis protein A" evidence="1">
    <location>
        <begin position="23"/>
        <end position="174"/>
    </location>
</feature>
<proteinExistence type="predicted"/>
<dbReference type="EMBL" id="BKAJ01000168">
    <property type="protein sequence ID" value="GEP60517.1"/>
    <property type="molecule type" value="Genomic_DNA"/>
</dbReference>
<reference evidence="2 3" key="1">
    <citation type="submission" date="2019-07" db="EMBL/GenBank/DDBJ databases">
        <title>Whole genome shotgun sequence of Reyranella soli NBRC 108950.</title>
        <authorList>
            <person name="Hosoyama A."/>
            <person name="Uohara A."/>
            <person name="Ohji S."/>
            <person name="Ichikawa N."/>
        </authorList>
    </citation>
    <scope>NUCLEOTIDE SEQUENCE [LARGE SCALE GENOMIC DNA]</scope>
    <source>
        <strain evidence="2 3">NBRC 108950</strain>
    </source>
</reference>
<sequence>MMKTVAASMAIALTAIALPALAQQAAKPAAAAAPKAATDDRYIGYYYPKPTSTEVFESQLQTIAGVERAQRIQFTTVVSQGTIQSAYRVPYAVFAKGEKAEKMIIVGMQQGELNTVYRMRALLANMTTMSRLSPFFQERTVAEDATFFDLLKLLGFKELTVTDGEKVTHQVTIK</sequence>
<dbReference type="OrthoDB" id="7678469at2"/>
<dbReference type="Proteomes" id="UP000321058">
    <property type="component" value="Unassembled WGS sequence"/>
</dbReference>
<evidence type="ECO:0000313" key="2">
    <source>
        <dbReference type="EMBL" id="GEP60517.1"/>
    </source>
</evidence>
<dbReference type="AlphaFoldDB" id="A0A512NNI5"/>
<keyword evidence="3" id="KW-1185">Reference proteome</keyword>
<name>A0A512NNI5_9HYPH</name>
<feature type="signal peptide" evidence="1">
    <location>
        <begin position="1"/>
        <end position="22"/>
    </location>
</feature>
<evidence type="ECO:0000313" key="3">
    <source>
        <dbReference type="Proteomes" id="UP000321058"/>
    </source>
</evidence>